<name>A0A8S4HG35_PLAVI</name>
<organism evidence="1 2">
    <name type="scientific">Plasmodium vivax</name>
    <name type="common">malaria parasite P. vivax</name>
    <dbReference type="NCBI Taxonomy" id="5855"/>
    <lineage>
        <taxon>Eukaryota</taxon>
        <taxon>Sar</taxon>
        <taxon>Alveolata</taxon>
        <taxon>Apicomplexa</taxon>
        <taxon>Aconoidasida</taxon>
        <taxon>Haemosporida</taxon>
        <taxon>Plasmodiidae</taxon>
        <taxon>Plasmodium</taxon>
        <taxon>Plasmodium (Plasmodium)</taxon>
    </lineage>
</organism>
<gene>
    <name evidence="1" type="ORF">PVW1_050045500</name>
</gene>
<dbReference type="InterPro" id="IPR008780">
    <property type="entry name" value="Plasmodium_Vir"/>
</dbReference>
<evidence type="ECO:0000313" key="2">
    <source>
        <dbReference type="Proteomes" id="UP000779233"/>
    </source>
</evidence>
<reference evidence="1" key="1">
    <citation type="submission" date="2021-09" db="EMBL/GenBank/DDBJ databases">
        <authorList>
            <consortium name="Pathogen Informatics"/>
        </authorList>
    </citation>
    <scope>NUCLEOTIDE SEQUENCE</scope>
    <source>
        <strain evidence="1">PvW1</strain>
    </source>
</reference>
<comment type="caution">
    <text evidence="1">The sequence shown here is derived from an EMBL/GenBank/DDBJ whole genome shotgun (WGS) entry which is preliminary data.</text>
</comment>
<dbReference type="Proteomes" id="UP000779233">
    <property type="component" value="Unassembled WGS sequence"/>
</dbReference>
<dbReference type="AlphaFoldDB" id="A0A8S4HG35"/>
<accession>A0A8S4HG35</accession>
<proteinExistence type="predicted"/>
<protein>
    <submittedName>
        <fullName evidence="1">(malaria parasite P. vivax) hypothetical protein</fullName>
    </submittedName>
</protein>
<evidence type="ECO:0000313" key="1">
    <source>
        <dbReference type="EMBL" id="CAG9480134.1"/>
    </source>
</evidence>
<dbReference type="VEuPathDB" id="PlasmoDB:PVPAM_040008000"/>
<dbReference type="Pfam" id="PF05795">
    <property type="entry name" value="Plasmodium_Vir"/>
    <property type="match status" value="2"/>
</dbReference>
<dbReference type="EMBL" id="CAJZCX010000010">
    <property type="protein sequence ID" value="CAG9480134.1"/>
    <property type="molecule type" value="Genomic_DNA"/>
</dbReference>
<sequence>MSTQSCDSRFSYIELPSEKFNDWLNFNFINIPQYSSDCNFLKDSYKQNSGIKRLCARVIKYIKSKPSILNQEHLKEHHCNLFNYWIYEQLVNEYDDKSTEPVFIFADFLHTLSRLQYYNNNTICKLDSRIATIQDRKEKKELYEYCIDYKTIFNKSQFSTDKCNNYCTYVKNKIQIYEKFQNLCTSHDRRNCPDFYEICKDKDPKLLLNKLKCKDEMEKEKQQLEDASDNDLSGTTSFPFLSSQSVSNLSNAFLGVVVTSMTSGFLYKFTPLGTRIRNGLLWNNNNISNLNTNGDELLGQESYSPYLGEEQHYIGYHAS</sequence>